<feature type="binding site" evidence="7">
    <location>
        <position position="40"/>
    </location>
    <ligand>
        <name>Zn(2+)</name>
        <dbReference type="ChEBI" id="CHEBI:29105"/>
    </ligand>
</feature>
<protein>
    <recommendedName>
        <fullName evidence="6 7">Large ribosomal subunit protein bL31</fullName>
    </recommendedName>
</protein>
<dbReference type="NCBIfam" id="TIGR00105">
    <property type="entry name" value="L31"/>
    <property type="match status" value="1"/>
</dbReference>
<feature type="compositionally biased region" description="Polar residues" evidence="8">
    <location>
        <begin position="117"/>
        <end position="127"/>
    </location>
</feature>
<accession>A0A0G0BKC2</accession>
<dbReference type="Gene3D" id="4.10.830.30">
    <property type="entry name" value="Ribosomal protein L31"/>
    <property type="match status" value="1"/>
</dbReference>
<comment type="cofactor">
    <cofactor evidence="7">
        <name>Zn(2+)</name>
        <dbReference type="ChEBI" id="CHEBI:29105"/>
    </cofactor>
    <text evidence="7">Binds 1 zinc ion per subunit.</text>
</comment>
<evidence type="ECO:0000256" key="5">
    <source>
        <dbReference type="ARBA" id="ARBA00023274"/>
    </source>
</evidence>
<keyword evidence="4 7" id="KW-0689">Ribosomal protein</keyword>
<dbReference type="PATRIC" id="fig|1618350.3.peg.306"/>
<comment type="caution">
    <text evidence="9">The sequence shown here is derived from an EMBL/GenBank/DDBJ whole genome shotgun (WGS) entry which is preliminary data.</text>
</comment>
<evidence type="ECO:0000256" key="1">
    <source>
        <dbReference type="ARBA" id="ARBA00009296"/>
    </source>
</evidence>
<gene>
    <name evidence="7" type="primary">rpmE</name>
    <name evidence="9" type="ORF">UR67_C0002G0003</name>
</gene>
<comment type="function">
    <text evidence="7">Binds the 23S rRNA.</text>
</comment>
<keyword evidence="5 7" id="KW-0687">Ribonucleoprotein</keyword>
<sequence>MKKDIHPKYYSDCIVTCACGNTFVTGSTKKEIKVEVCAACHPFFTGEQKFVDTEGRVDKFIRKRNEAETESKKRKAVKEAKEKRKQAEKSQVRPTNLKELLEEEKSESKEDQSSKSQPETIKTATKQ</sequence>
<dbReference type="InterPro" id="IPR002150">
    <property type="entry name" value="Ribosomal_bL31"/>
</dbReference>
<dbReference type="PANTHER" id="PTHR33280:SF1">
    <property type="entry name" value="LARGE RIBOSOMAL SUBUNIT PROTEIN BL31C"/>
    <property type="match status" value="1"/>
</dbReference>
<dbReference type="InterPro" id="IPR027491">
    <property type="entry name" value="Ribosomal_bL31_A"/>
</dbReference>
<keyword evidence="2 7" id="KW-0699">rRNA-binding</keyword>
<reference evidence="9 10" key="1">
    <citation type="journal article" date="2015" name="Nature">
        <title>rRNA introns, odd ribosomes, and small enigmatic genomes across a large radiation of phyla.</title>
        <authorList>
            <person name="Brown C.T."/>
            <person name="Hug L.A."/>
            <person name="Thomas B.C."/>
            <person name="Sharon I."/>
            <person name="Castelle C.J."/>
            <person name="Singh A."/>
            <person name="Wilkins M.J."/>
            <person name="Williams K.H."/>
            <person name="Banfield J.F."/>
        </authorList>
    </citation>
    <scope>NUCLEOTIDE SEQUENCE [LARGE SCALE GENOMIC DNA]</scope>
</reference>
<feature type="region of interest" description="Disordered" evidence="8">
    <location>
        <begin position="66"/>
        <end position="127"/>
    </location>
</feature>
<keyword evidence="3 7" id="KW-0694">RNA-binding</keyword>
<keyword evidence="7" id="KW-0862">Zinc</keyword>
<evidence type="ECO:0000313" key="10">
    <source>
        <dbReference type="Proteomes" id="UP000034581"/>
    </source>
</evidence>
<evidence type="ECO:0000313" key="9">
    <source>
        <dbReference type="EMBL" id="KKP69883.1"/>
    </source>
</evidence>
<dbReference type="PROSITE" id="PS01143">
    <property type="entry name" value="RIBOSOMAL_L31"/>
    <property type="match status" value="1"/>
</dbReference>
<feature type="binding site" evidence="7">
    <location>
        <position position="37"/>
    </location>
    <ligand>
        <name>Zn(2+)</name>
        <dbReference type="ChEBI" id="CHEBI:29105"/>
    </ligand>
</feature>
<dbReference type="NCBIfam" id="NF000612">
    <property type="entry name" value="PRK00019.1"/>
    <property type="match status" value="1"/>
</dbReference>
<evidence type="ECO:0000256" key="4">
    <source>
        <dbReference type="ARBA" id="ARBA00022980"/>
    </source>
</evidence>
<dbReference type="PANTHER" id="PTHR33280">
    <property type="entry name" value="50S RIBOSOMAL PROTEIN L31, CHLOROPLASTIC"/>
    <property type="match status" value="1"/>
</dbReference>
<dbReference type="AlphaFoldDB" id="A0A0G0BKC2"/>
<dbReference type="GO" id="GO:0003735">
    <property type="term" value="F:structural constituent of ribosome"/>
    <property type="evidence" value="ECO:0007669"/>
    <property type="project" value="InterPro"/>
</dbReference>
<dbReference type="HAMAP" id="MF_00501">
    <property type="entry name" value="Ribosomal_bL31_1"/>
    <property type="match status" value="1"/>
</dbReference>
<keyword evidence="7" id="KW-0479">Metal-binding</keyword>
<dbReference type="EMBL" id="LBQB01000002">
    <property type="protein sequence ID" value="KKP69883.1"/>
    <property type="molecule type" value="Genomic_DNA"/>
</dbReference>
<dbReference type="GO" id="GO:1990904">
    <property type="term" value="C:ribonucleoprotein complex"/>
    <property type="evidence" value="ECO:0007669"/>
    <property type="project" value="UniProtKB-KW"/>
</dbReference>
<proteinExistence type="inferred from homology"/>
<evidence type="ECO:0000256" key="2">
    <source>
        <dbReference type="ARBA" id="ARBA00022730"/>
    </source>
</evidence>
<feature type="compositionally biased region" description="Basic and acidic residues" evidence="8">
    <location>
        <begin position="66"/>
        <end position="91"/>
    </location>
</feature>
<comment type="subunit">
    <text evidence="7">Part of the 50S ribosomal subunit.</text>
</comment>
<dbReference type="GO" id="GO:0019843">
    <property type="term" value="F:rRNA binding"/>
    <property type="evidence" value="ECO:0007669"/>
    <property type="project" value="UniProtKB-KW"/>
</dbReference>
<dbReference type="GO" id="GO:0006412">
    <property type="term" value="P:translation"/>
    <property type="evidence" value="ECO:0007669"/>
    <property type="project" value="UniProtKB-UniRule"/>
</dbReference>
<dbReference type="STRING" id="1618350.UR67_C0002G0003"/>
<dbReference type="Proteomes" id="UP000034581">
    <property type="component" value="Unassembled WGS sequence"/>
</dbReference>
<evidence type="ECO:0000256" key="8">
    <source>
        <dbReference type="SAM" id="MobiDB-lite"/>
    </source>
</evidence>
<dbReference type="GO" id="GO:0046872">
    <property type="term" value="F:metal ion binding"/>
    <property type="evidence" value="ECO:0007669"/>
    <property type="project" value="UniProtKB-KW"/>
</dbReference>
<dbReference type="Pfam" id="PF01197">
    <property type="entry name" value="Ribosomal_L31"/>
    <property type="match status" value="1"/>
</dbReference>
<dbReference type="GO" id="GO:0005840">
    <property type="term" value="C:ribosome"/>
    <property type="evidence" value="ECO:0007669"/>
    <property type="project" value="UniProtKB-KW"/>
</dbReference>
<organism evidence="9 10">
    <name type="scientific">candidate division CPR3 bacterium GW2011_GWF2_35_18</name>
    <dbReference type="NCBI Taxonomy" id="1618350"/>
    <lineage>
        <taxon>Bacteria</taxon>
        <taxon>Bacteria division CPR3</taxon>
    </lineage>
</organism>
<evidence type="ECO:0000256" key="6">
    <source>
        <dbReference type="ARBA" id="ARBA00035687"/>
    </source>
</evidence>
<dbReference type="SUPFAM" id="SSF143800">
    <property type="entry name" value="L28p-like"/>
    <property type="match status" value="1"/>
</dbReference>
<comment type="similarity">
    <text evidence="1 7">Belongs to the bacterial ribosomal protein bL31 family. Type A subfamily.</text>
</comment>
<dbReference type="NCBIfam" id="NF001809">
    <property type="entry name" value="PRK00528.1"/>
    <property type="match status" value="1"/>
</dbReference>
<evidence type="ECO:0000256" key="3">
    <source>
        <dbReference type="ARBA" id="ARBA00022884"/>
    </source>
</evidence>
<name>A0A0G0BKC2_UNCC3</name>
<dbReference type="InterPro" id="IPR034704">
    <property type="entry name" value="Ribosomal_bL28/bL31-like_sf"/>
</dbReference>
<feature type="binding site" evidence="7">
    <location>
        <position position="17"/>
    </location>
    <ligand>
        <name>Zn(2+)</name>
        <dbReference type="ChEBI" id="CHEBI:29105"/>
    </ligand>
</feature>
<feature type="binding site" evidence="7">
    <location>
        <position position="19"/>
    </location>
    <ligand>
        <name>Zn(2+)</name>
        <dbReference type="ChEBI" id="CHEBI:29105"/>
    </ligand>
</feature>
<dbReference type="PRINTS" id="PR01249">
    <property type="entry name" value="RIBOSOMALL31"/>
</dbReference>
<evidence type="ECO:0000256" key="7">
    <source>
        <dbReference type="HAMAP-Rule" id="MF_00501"/>
    </source>
</evidence>
<dbReference type="InterPro" id="IPR042105">
    <property type="entry name" value="Ribosomal_bL31_sf"/>
</dbReference>